<feature type="transmembrane region" description="Helical" evidence="1">
    <location>
        <begin position="77"/>
        <end position="106"/>
    </location>
</feature>
<evidence type="ECO:0000313" key="2">
    <source>
        <dbReference type="EMBL" id="KAA3951817.1"/>
    </source>
</evidence>
<reference evidence="2 3" key="1">
    <citation type="journal article" date="2019" name="Nat. Med.">
        <title>A library of human gut bacterial isolates paired with longitudinal multiomics data enables mechanistic microbiome research.</title>
        <authorList>
            <person name="Poyet M."/>
            <person name="Groussin M."/>
            <person name="Gibbons S.M."/>
            <person name="Avila-Pacheco J."/>
            <person name="Jiang X."/>
            <person name="Kearney S.M."/>
            <person name="Perrotta A.R."/>
            <person name="Berdy B."/>
            <person name="Zhao S."/>
            <person name="Lieberman T.D."/>
            <person name="Swanson P.K."/>
            <person name="Smith M."/>
            <person name="Roesemann S."/>
            <person name="Alexander J.E."/>
            <person name="Rich S.A."/>
            <person name="Livny J."/>
            <person name="Vlamakis H."/>
            <person name="Clish C."/>
            <person name="Bullock K."/>
            <person name="Deik A."/>
            <person name="Scott J."/>
            <person name="Pierce K.A."/>
            <person name="Xavier R.J."/>
            <person name="Alm E.J."/>
        </authorList>
    </citation>
    <scope>NUCLEOTIDE SEQUENCE [LARGE SCALE GENOMIC DNA]</scope>
    <source>
        <strain evidence="2 3">BIOML-A163</strain>
    </source>
</reference>
<protein>
    <submittedName>
        <fullName evidence="2">Uncharacterized protein</fullName>
    </submittedName>
</protein>
<dbReference type="EMBL" id="VWLE01000137">
    <property type="protein sequence ID" value="KAA3951817.1"/>
    <property type="molecule type" value="Genomic_DNA"/>
</dbReference>
<dbReference type="Proteomes" id="UP000323717">
    <property type="component" value="Unassembled WGS sequence"/>
</dbReference>
<keyword evidence="1" id="KW-0812">Transmembrane</keyword>
<accession>A0A5M5C375</accession>
<organism evidence="2 3">
    <name type="scientific">Bacteroides ovatus</name>
    <dbReference type="NCBI Taxonomy" id="28116"/>
    <lineage>
        <taxon>Bacteria</taxon>
        <taxon>Pseudomonadati</taxon>
        <taxon>Bacteroidota</taxon>
        <taxon>Bacteroidia</taxon>
        <taxon>Bacteroidales</taxon>
        <taxon>Bacteroidaceae</taxon>
        <taxon>Bacteroides</taxon>
    </lineage>
</organism>
<keyword evidence="1" id="KW-0472">Membrane</keyword>
<evidence type="ECO:0000256" key="1">
    <source>
        <dbReference type="SAM" id="Phobius"/>
    </source>
</evidence>
<proteinExistence type="predicted"/>
<gene>
    <name evidence="2" type="ORF">F3D71_11440</name>
</gene>
<dbReference type="AlphaFoldDB" id="A0A5M5C375"/>
<keyword evidence="1" id="KW-1133">Transmembrane helix</keyword>
<comment type="caution">
    <text evidence="2">The sequence shown here is derived from an EMBL/GenBank/DDBJ whole genome shotgun (WGS) entry which is preliminary data.</text>
</comment>
<feature type="transmembrane region" description="Helical" evidence="1">
    <location>
        <begin position="39"/>
        <end position="65"/>
    </location>
</feature>
<sequence>MTERIANVTNDFDSLCNICIEVLEGLSQDLGMSYGELNVWLFVIIQPALILIFFTTTVILTIRLYRKNKDFKRGNLITASISTIVIIAFVIAMLLGTAYVFLILAVGSRGINEPV</sequence>
<dbReference type="RefSeq" id="WP_117611293.1">
    <property type="nucleotide sequence ID" value="NZ_JAQDBQ010000019.1"/>
</dbReference>
<name>A0A5M5C375_BACOV</name>
<evidence type="ECO:0000313" key="3">
    <source>
        <dbReference type="Proteomes" id="UP000323717"/>
    </source>
</evidence>